<name>A0A7J6EP16_CANSA</name>
<dbReference type="EMBL" id="JAATIQ010000084">
    <property type="protein sequence ID" value="KAF4386061.1"/>
    <property type="molecule type" value="Genomic_DNA"/>
</dbReference>
<keyword evidence="3" id="KW-0713">Self-incompatibility</keyword>
<proteinExistence type="inferred from homology"/>
<accession>A0A7J6EP16</accession>
<keyword evidence="4" id="KW-0964">Secreted</keyword>
<keyword evidence="5" id="KW-0732">Signal</keyword>
<keyword evidence="10" id="KW-1185">Reference proteome</keyword>
<dbReference type="Proteomes" id="UP000583929">
    <property type="component" value="Unassembled WGS sequence"/>
</dbReference>
<comment type="subcellular location">
    <subcellularLocation>
        <location evidence="1">Secreted</location>
    </subcellularLocation>
</comment>
<evidence type="ECO:0008006" key="11">
    <source>
        <dbReference type="Google" id="ProtNLM"/>
    </source>
</evidence>
<comment type="similarity">
    <text evidence="2">Belongs to the plant self-incompatibility (S1) protein family.</text>
</comment>
<dbReference type="Proteomes" id="UP000525078">
    <property type="component" value="Unassembled WGS sequence"/>
</dbReference>
<gene>
    <name evidence="7" type="ORF">F8388_000061</name>
    <name evidence="8" type="ORF">G4B88_031196</name>
</gene>
<organism evidence="7 9">
    <name type="scientific">Cannabis sativa</name>
    <name type="common">Hemp</name>
    <name type="synonym">Marijuana</name>
    <dbReference type="NCBI Taxonomy" id="3483"/>
    <lineage>
        <taxon>Eukaryota</taxon>
        <taxon>Viridiplantae</taxon>
        <taxon>Streptophyta</taxon>
        <taxon>Embryophyta</taxon>
        <taxon>Tracheophyta</taxon>
        <taxon>Spermatophyta</taxon>
        <taxon>Magnoliopsida</taxon>
        <taxon>eudicotyledons</taxon>
        <taxon>Gunneridae</taxon>
        <taxon>Pentapetalae</taxon>
        <taxon>rosids</taxon>
        <taxon>fabids</taxon>
        <taxon>Rosales</taxon>
        <taxon>Cannabaceae</taxon>
        <taxon>Cannabis</taxon>
    </lineage>
</organism>
<sequence>MVTMFSSVDGVSEKVTIVTTFKHWGLKFHCDSDGKKYSEVLLKGGSHAAASFVFERNSQTVVFCSFNFGYEIEDRTIRLVTPGSPSCALPEGCTFDIYANGPYRRSKERTSLCPEQLSGKDKTQCNPLPWKE</sequence>
<evidence type="ECO:0000256" key="3">
    <source>
        <dbReference type="ARBA" id="ARBA00022471"/>
    </source>
</evidence>
<evidence type="ECO:0000256" key="1">
    <source>
        <dbReference type="ARBA" id="ARBA00004613"/>
    </source>
</evidence>
<dbReference type="InterPro" id="IPR010264">
    <property type="entry name" value="Self-incomp_S1"/>
</dbReference>
<evidence type="ECO:0000313" key="7">
    <source>
        <dbReference type="EMBL" id="KAF4360192.1"/>
    </source>
</evidence>
<feature type="region of interest" description="Disordered" evidence="6">
    <location>
        <begin position="110"/>
        <end position="132"/>
    </location>
</feature>
<protein>
    <recommendedName>
        <fullName evidence="11">S-protein homolog</fullName>
    </recommendedName>
</protein>
<evidence type="ECO:0000256" key="6">
    <source>
        <dbReference type="SAM" id="MobiDB-lite"/>
    </source>
</evidence>
<evidence type="ECO:0000256" key="2">
    <source>
        <dbReference type="ARBA" id="ARBA00005581"/>
    </source>
</evidence>
<evidence type="ECO:0000313" key="8">
    <source>
        <dbReference type="EMBL" id="KAF4386061.1"/>
    </source>
</evidence>
<evidence type="ECO:0000313" key="9">
    <source>
        <dbReference type="Proteomes" id="UP000525078"/>
    </source>
</evidence>
<dbReference type="GO" id="GO:0060320">
    <property type="term" value="P:rejection of self pollen"/>
    <property type="evidence" value="ECO:0007669"/>
    <property type="project" value="UniProtKB-KW"/>
</dbReference>
<dbReference type="GO" id="GO:0005576">
    <property type="term" value="C:extracellular region"/>
    <property type="evidence" value="ECO:0007669"/>
    <property type="project" value="UniProtKB-SubCell"/>
</dbReference>
<dbReference type="Pfam" id="PF05938">
    <property type="entry name" value="Self-incomp_S1"/>
    <property type="match status" value="1"/>
</dbReference>
<evidence type="ECO:0000313" key="10">
    <source>
        <dbReference type="Proteomes" id="UP000583929"/>
    </source>
</evidence>
<comment type="caution">
    <text evidence="7">The sequence shown here is derived from an EMBL/GenBank/DDBJ whole genome shotgun (WGS) entry which is preliminary data.</text>
</comment>
<evidence type="ECO:0000256" key="5">
    <source>
        <dbReference type="ARBA" id="ARBA00022729"/>
    </source>
</evidence>
<evidence type="ECO:0000256" key="4">
    <source>
        <dbReference type="ARBA" id="ARBA00022525"/>
    </source>
</evidence>
<dbReference type="EMBL" id="JAATIP010000207">
    <property type="protein sequence ID" value="KAF4360192.1"/>
    <property type="molecule type" value="Genomic_DNA"/>
</dbReference>
<dbReference type="AlphaFoldDB" id="A0A7J6EP16"/>
<reference evidence="9 10" key="1">
    <citation type="journal article" date="2020" name="bioRxiv">
        <title>Sequence and annotation of 42 cannabis genomes reveals extensive copy number variation in cannabinoid synthesis and pathogen resistance genes.</title>
        <authorList>
            <person name="Mckernan K.J."/>
            <person name="Helbert Y."/>
            <person name="Kane L.T."/>
            <person name="Ebling H."/>
            <person name="Zhang L."/>
            <person name="Liu B."/>
            <person name="Eaton Z."/>
            <person name="Mclaughlin S."/>
            <person name="Kingan S."/>
            <person name="Baybayan P."/>
            <person name="Concepcion G."/>
            <person name="Jordan M."/>
            <person name="Riva A."/>
            <person name="Barbazuk W."/>
            <person name="Harkins T."/>
        </authorList>
    </citation>
    <scope>NUCLEOTIDE SEQUENCE [LARGE SCALE GENOMIC DNA]</scope>
    <source>
        <strain evidence="9 10">cv. Jamaican Lion 4</strain>
        <strain evidence="8">Father</strain>
        <strain evidence="7">Mother</strain>
        <tissue evidence="7">Leaf</tissue>
    </source>
</reference>